<dbReference type="InterPro" id="IPR014931">
    <property type="entry name" value="DUF1805"/>
</dbReference>
<sequence>MMRVEPILLEGHTAIAIEVKLPKTTLLVVTTDKGYIMCGALDVALLNERLSERNIVAARATGVRTIEELLEAPLESVTYTAEDLGIYAGMTGREAILKMM</sequence>
<dbReference type="Proteomes" id="UP001355653">
    <property type="component" value="Unassembled WGS sequence"/>
</dbReference>
<dbReference type="Gene3D" id="3.30.1980.10">
    <property type="entry name" value="Hypothetical protein YunC"/>
    <property type="match status" value="1"/>
</dbReference>
<dbReference type="RefSeq" id="WP_127456758.1">
    <property type="nucleotide sequence ID" value="NZ_JAROBY010000011.1"/>
</dbReference>
<evidence type="ECO:0000313" key="1">
    <source>
        <dbReference type="EMBL" id="MEB4793455.1"/>
    </source>
</evidence>
<dbReference type="EMBL" id="JAROBY010000011">
    <property type="protein sequence ID" value="MEB4793455.1"/>
    <property type="molecule type" value="Genomic_DNA"/>
</dbReference>
<organism evidence="1 2">
    <name type="scientific">Paenibacillus chondroitinus</name>
    <dbReference type="NCBI Taxonomy" id="59842"/>
    <lineage>
        <taxon>Bacteria</taxon>
        <taxon>Bacillati</taxon>
        <taxon>Bacillota</taxon>
        <taxon>Bacilli</taxon>
        <taxon>Bacillales</taxon>
        <taxon>Paenibacillaceae</taxon>
        <taxon>Paenibacillus</taxon>
    </lineage>
</organism>
<protein>
    <submittedName>
        <fullName evidence="1">DUF1805 domain-containing protein</fullName>
    </submittedName>
</protein>
<name>A0ABU6D6T5_9BACL</name>
<accession>A0ABU6D6T5</accession>
<proteinExistence type="predicted"/>
<gene>
    <name evidence="1" type="ORF">P5G65_06065</name>
</gene>
<dbReference type="InterPro" id="IPR036493">
    <property type="entry name" value="YunC_sf"/>
</dbReference>
<keyword evidence="2" id="KW-1185">Reference proteome</keyword>
<evidence type="ECO:0000313" key="2">
    <source>
        <dbReference type="Proteomes" id="UP001355653"/>
    </source>
</evidence>
<dbReference type="SUPFAM" id="SSF102891">
    <property type="entry name" value="Hypothetical protein Ta1206"/>
    <property type="match status" value="1"/>
</dbReference>
<reference evidence="1 2" key="1">
    <citation type="submission" date="2023-03" db="EMBL/GenBank/DDBJ databases">
        <title>Bacillus Genome Sequencing.</title>
        <authorList>
            <person name="Dunlap C."/>
        </authorList>
    </citation>
    <scope>NUCLEOTIDE SEQUENCE [LARGE SCALE GENOMIC DNA]</scope>
    <source>
        <strain evidence="1 2">NRS-1351</strain>
    </source>
</reference>
<dbReference type="Pfam" id="PF08827">
    <property type="entry name" value="DUF1805"/>
    <property type="match status" value="1"/>
</dbReference>
<comment type="caution">
    <text evidence="1">The sequence shown here is derived from an EMBL/GenBank/DDBJ whole genome shotgun (WGS) entry which is preliminary data.</text>
</comment>